<sequence>QQQSNNPISTQQQTSSIITKPWGPLRLLNRTMTTFYARLGDSGGLRGYYGSTGQASPNLVWYMNGLLAPILYVKRGRTYTFRVEGGNNPQQPELYNPLYITNDPHGGYTELTEIERKQFKVYAGVEFDRRGRPNPTSAGRLCVW</sequence>
<dbReference type="AlphaFoldDB" id="A0A1Y3BNG5"/>
<organism evidence="2 3">
    <name type="scientific">Euroglyphus maynei</name>
    <name type="common">Mayne's house dust mite</name>
    <dbReference type="NCBI Taxonomy" id="6958"/>
    <lineage>
        <taxon>Eukaryota</taxon>
        <taxon>Metazoa</taxon>
        <taxon>Ecdysozoa</taxon>
        <taxon>Arthropoda</taxon>
        <taxon>Chelicerata</taxon>
        <taxon>Arachnida</taxon>
        <taxon>Acari</taxon>
        <taxon>Acariformes</taxon>
        <taxon>Sarcoptiformes</taxon>
        <taxon>Astigmata</taxon>
        <taxon>Psoroptidia</taxon>
        <taxon>Analgoidea</taxon>
        <taxon>Pyroglyphidae</taxon>
        <taxon>Pyroglyphinae</taxon>
        <taxon>Euroglyphus</taxon>
    </lineage>
</organism>
<protein>
    <submittedName>
        <fullName evidence="2">Uncharacterized protein</fullName>
    </submittedName>
</protein>
<dbReference type="OrthoDB" id="2448405at2759"/>
<gene>
    <name evidence="2" type="ORF">BLA29_013286</name>
</gene>
<dbReference type="PANTHER" id="PTHR24036">
    <property type="entry name" value="SKELETOR-RELATED"/>
    <property type="match status" value="1"/>
</dbReference>
<accession>A0A1Y3BNG5</accession>
<keyword evidence="1" id="KW-0677">Repeat</keyword>
<keyword evidence="3" id="KW-1185">Reference proteome</keyword>
<dbReference type="EMBL" id="MUJZ01008084">
    <property type="protein sequence ID" value="OTF82519.1"/>
    <property type="molecule type" value="Genomic_DNA"/>
</dbReference>
<comment type="caution">
    <text evidence="2">The sequence shown here is derived from an EMBL/GenBank/DDBJ whole genome shotgun (WGS) entry which is preliminary data.</text>
</comment>
<name>A0A1Y3BNG5_EURMA</name>
<reference evidence="2 3" key="1">
    <citation type="submission" date="2017-03" db="EMBL/GenBank/DDBJ databases">
        <title>Genome Survey of Euroglyphus maynei.</title>
        <authorList>
            <person name="Arlian L.G."/>
            <person name="Morgan M.S."/>
            <person name="Rider S.D."/>
        </authorList>
    </citation>
    <scope>NUCLEOTIDE SEQUENCE [LARGE SCALE GENOMIC DNA]</scope>
    <source>
        <strain evidence="2">Arlian Lab</strain>
        <tissue evidence="2">Whole body</tissue>
    </source>
</reference>
<dbReference type="Proteomes" id="UP000194236">
    <property type="component" value="Unassembled WGS sequence"/>
</dbReference>
<evidence type="ECO:0000313" key="3">
    <source>
        <dbReference type="Proteomes" id="UP000194236"/>
    </source>
</evidence>
<dbReference type="InterPro" id="IPR052126">
    <property type="entry name" value="Spindle_Org/Thrombomodulin"/>
</dbReference>
<evidence type="ECO:0000256" key="1">
    <source>
        <dbReference type="ARBA" id="ARBA00022737"/>
    </source>
</evidence>
<proteinExistence type="predicted"/>
<dbReference type="PANTHER" id="PTHR24036:SF16">
    <property type="entry name" value="KNICKKOPF"/>
    <property type="match status" value="1"/>
</dbReference>
<feature type="non-terminal residue" evidence="2">
    <location>
        <position position="1"/>
    </location>
</feature>
<evidence type="ECO:0000313" key="2">
    <source>
        <dbReference type="EMBL" id="OTF82519.1"/>
    </source>
</evidence>
<feature type="non-terminal residue" evidence="2">
    <location>
        <position position="144"/>
    </location>
</feature>